<dbReference type="SUPFAM" id="SSF55174">
    <property type="entry name" value="Alpha-L RNA-binding motif"/>
    <property type="match status" value="1"/>
</dbReference>
<sequence>MSDKCAIERRNYPPGQHGRRRGRRPSDYQIQLREKQKVKRIYGVFERQFRKYFKEAAQRRGITGEALLIGLERRLDNVVYRTGLALSRAHARQIVRHGHIQVNGGRIDIPSYQTSQGDVIAVASGSKKNVEIKMAAENATAVETPNWLQADLDSLEGSVVQLPTRADVDPEIQEQLIVELYSK</sequence>
<dbReference type="GO" id="GO:0003735">
    <property type="term" value="F:structural constituent of ribosome"/>
    <property type="evidence" value="ECO:0007669"/>
    <property type="project" value="InterPro"/>
</dbReference>
<dbReference type="GO" id="GO:0042274">
    <property type="term" value="P:ribosomal small subunit biogenesis"/>
    <property type="evidence" value="ECO:0007669"/>
    <property type="project" value="TreeGrafter"/>
</dbReference>
<feature type="domain" description="Small ribosomal subunit protein uS4 N-terminal" evidence="8">
    <location>
        <begin position="2"/>
        <end position="72"/>
    </location>
</feature>
<feature type="domain" description="RNA-binding S4" evidence="7">
    <location>
        <begin position="73"/>
        <end position="131"/>
    </location>
</feature>
<evidence type="ECO:0000259" key="8">
    <source>
        <dbReference type="SMART" id="SM01390"/>
    </source>
</evidence>
<dbReference type="PANTHER" id="PTHR11831:SF4">
    <property type="entry name" value="SMALL RIBOSOMAL SUBUNIT PROTEIN US4M"/>
    <property type="match status" value="1"/>
</dbReference>
<dbReference type="InterPro" id="IPR018079">
    <property type="entry name" value="Ribosomal_uS4_CS"/>
</dbReference>
<dbReference type="Gene3D" id="1.10.1050.10">
    <property type="entry name" value="Ribosomal Protein S4 Delta 41, Chain A, domain 1"/>
    <property type="match status" value="1"/>
</dbReference>
<dbReference type="NCBIfam" id="NF003717">
    <property type="entry name" value="PRK05327.1"/>
    <property type="match status" value="1"/>
</dbReference>
<evidence type="ECO:0000256" key="1">
    <source>
        <dbReference type="ARBA" id="ARBA00007465"/>
    </source>
</evidence>
<dbReference type="Pfam" id="PF00163">
    <property type="entry name" value="Ribosomal_S4"/>
    <property type="match status" value="1"/>
</dbReference>
<dbReference type="InterPro" id="IPR005709">
    <property type="entry name" value="Ribosomal_uS4_bac-type"/>
</dbReference>
<dbReference type="InterPro" id="IPR022801">
    <property type="entry name" value="Ribosomal_uS4"/>
</dbReference>
<feature type="compositionally biased region" description="Basic and acidic residues" evidence="6">
    <location>
        <begin position="1"/>
        <end position="11"/>
    </location>
</feature>
<dbReference type="InterPro" id="IPR002942">
    <property type="entry name" value="S4_RNA-bd"/>
</dbReference>
<evidence type="ECO:0000313" key="9">
    <source>
        <dbReference type="EMBL" id="SVC46954.1"/>
    </source>
</evidence>
<dbReference type="SMART" id="SM01390">
    <property type="entry name" value="Ribosomal_S4"/>
    <property type="match status" value="1"/>
</dbReference>
<dbReference type="InterPro" id="IPR036986">
    <property type="entry name" value="S4_RNA-bd_sf"/>
</dbReference>
<dbReference type="PROSITE" id="PS00632">
    <property type="entry name" value="RIBOSOMAL_S4"/>
    <property type="match status" value="1"/>
</dbReference>
<evidence type="ECO:0000256" key="3">
    <source>
        <dbReference type="ARBA" id="ARBA00022884"/>
    </source>
</evidence>
<gene>
    <name evidence="9" type="ORF">METZ01_LOCUS299808</name>
</gene>
<keyword evidence="2" id="KW-0699">rRNA-binding</keyword>
<keyword evidence="4" id="KW-0689">Ribosomal protein</keyword>
<dbReference type="FunFam" id="3.10.290.10:FF:000001">
    <property type="entry name" value="30S ribosomal protein S4"/>
    <property type="match status" value="1"/>
</dbReference>
<proteinExistence type="inferred from homology"/>
<evidence type="ECO:0000259" key="7">
    <source>
        <dbReference type="SMART" id="SM00363"/>
    </source>
</evidence>
<dbReference type="InterPro" id="IPR001912">
    <property type="entry name" value="Ribosomal_uS4_N"/>
</dbReference>
<evidence type="ECO:0000256" key="6">
    <source>
        <dbReference type="SAM" id="MobiDB-lite"/>
    </source>
</evidence>
<dbReference type="Gene3D" id="3.10.290.10">
    <property type="entry name" value="RNA-binding S4 domain"/>
    <property type="match status" value="1"/>
</dbReference>
<keyword evidence="3" id="KW-0694">RNA-binding</keyword>
<comment type="similarity">
    <text evidence="1">Belongs to the universal ribosomal protein uS4 family.</text>
</comment>
<dbReference type="Pfam" id="PF01479">
    <property type="entry name" value="S4"/>
    <property type="match status" value="1"/>
</dbReference>
<dbReference type="NCBIfam" id="TIGR01017">
    <property type="entry name" value="rpsD_bact"/>
    <property type="match status" value="1"/>
</dbReference>
<dbReference type="CDD" id="cd00165">
    <property type="entry name" value="S4"/>
    <property type="match status" value="1"/>
</dbReference>
<accession>A0A382MDC4</accession>
<reference evidence="9" key="1">
    <citation type="submission" date="2018-05" db="EMBL/GenBank/DDBJ databases">
        <authorList>
            <person name="Lanie J.A."/>
            <person name="Ng W.-L."/>
            <person name="Kazmierczak K.M."/>
            <person name="Andrzejewski T.M."/>
            <person name="Davidsen T.M."/>
            <person name="Wayne K.J."/>
            <person name="Tettelin H."/>
            <person name="Glass J.I."/>
            <person name="Rusch D."/>
            <person name="Podicherti R."/>
            <person name="Tsui H.-C.T."/>
            <person name="Winkler M.E."/>
        </authorList>
    </citation>
    <scope>NUCLEOTIDE SEQUENCE</scope>
</reference>
<name>A0A382MDC4_9ZZZZ</name>
<dbReference type="GO" id="GO:0019843">
    <property type="term" value="F:rRNA binding"/>
    <property type="evidence" value="ECO:0007669"/>
    <property type="project" value="UniProtKB-KW"/>
</dbReference>
<dbReference type="AlphaFoldDB" id="A0A382MDC4"/>
<keyword evidence="5" id="KW-0687">Ribonucleoprotein</keyword>
<dbReference type="HAMAP" id="MF_01306_B">
    <property type="entry name" value="Ribosomal_uS4_B"/>
    <property type="match status" value="1"/>
</dbReference>
<evidence type="ECO:0000256" key="2">
    <source>
        <dbReference type="ARBA" id="ARBA00022730"/>
    </source>
</evidence>
<feature type="region of interest" description="Disordered" evidence="6">
    <location>
        <begin position="1"/>
        <end position="26"/>
    </location>
</feature>
<evidence type="ECO:0000256" key="5">
    <source>
        <dbReference type="ARBA" id="ARBA00023274"/>
    </source>
</evidence>
<dbReference type="SMART" id="SM00363">
    <property type="entry name" value="S4"/>
    <property type="match status" value="1"/>
</dbReference>
<dbReference type="EMBL" id="UINC01092942">
    <property type="protein sequence ID" value="SVC46954.1"/>
    <property type="molecule type" value="Genomic_DNA"/>
</dbReference>
<dbReference type="GO" id="GO:0006412">
    <property type="term" value="P:translation"/>
    <property type="evidence" value="ECO:0007669"/>
    <property type="project" value="InterPro"/>
</dbReference>
<dbReference type="GO" id="GO:0015935">
    <property type="term" value="C:small ribosomal subunit"/>
    <property type="evidence" value="ECO:0007669"/>
    <property type="project" value="InterPro"/>
</dbReference>
<protein>
    <submittedName>
        <fullName evidence="9">Uncharacterized protein</fullName>
    </submittedName>
</protein>
<dbReference type="PROSITE" id="PS50889">
    <property type="entry name" value="S4"/>
    <property type="match status" value="1"/>
</dbReference>
<evidence type="ECO:0000256" key="4">
    <source>
        <dbReference type="ARBA" id="ARBA00022980"/>
    </source>
</evidence>
<dbReference type="PANTHER" id="PTHR11831">
    <property type="entry name" value="30S 40S RIBOSOMAL PROTEIN"/>
    <property type="match status" value="1"/>
</dbReference>
<organism evidence="9">
    <name type="scientific">marine metagenome</name>
    <dbReference type="NCBI Taxonomy" id="408172"/>
    <lineage>
        <taxon>unclassified sequences</taxon>
        <taxon>metagenomes</taxon>
        <taxon>ecological metagenomes</taxon>
    </lineage>
</organism>